<dbReference type="AlphaFoldDB" id="A0A8C4PX99"/>
<dbReference type="GeneTree" id="ENSGT00400000022305"/>
<dbReference type="PANTHER" id="PTHR14523:SF1">
    <property type="entry name" value="HOMOLOGOUS RECOMBINATION OB-FOLD PROTEIN"/>
    <property type="match status" value="1"/>
</dbReference>
<dbReference type="PANTHER" id="PTHR14523">
    <property type="entry name" value="UNCHARACTERIZED PROTEIN C17ORF53 HOMOLOG"/>
    <property type="match status" value="1"/>
</dbReference>
<evidence type="ECO:0000259" key="2">
    <source>
        <dbReference type="Pfam" id="PF15072"/>
    </source>
</evidence>
<feature type="region of interest" description="Disordered" evidence="1">
    <location>
        <begin position="182"/>
        <end position="246"/>
    </location>
</feature>
<sequence length="519" mass="56296">MNIFCFSQEFMSAVLDAESDVTERSIVSTPSAATRVSDGNALPSPALALQATSTLVQPVFTLPAKESSTTAVNFSVQLGMDDDFPELDDDLHFSLDADLDFGISKKRKTLRTTEEKGSGLLGTNSLLNALGSSSVFHQNVARTESKNETRNVSLAVSSCQRMPKPAASCPAALQKLLGLANGTSTVRPSQPSSESRCRPQFSVSAQSTPSLGSRKPIFRPLSMAQLRSTSPPHRNGLHPPSGSHLVGSLFSGLSPQPSLALPQQNRPLLAMPSPTVPPDPSVPLQARVITNRLAQLVSASNRLTPLPHCAKASPSCAKRRFPGPAGLLPQHVGFCVFPFEDFSRGAWSDMRRHLGEDERNPTSFLWTNCIVMVLRKAGLRQLPKGKVSDMCVLLKSFTPTGTDARALFKDPTGEMMGTLHRQLVEQQHGELKPGAVFYLKQVGVLSPTCRNHYLNVTPRNVIYIFSPDGSRHAVSHLQVSSPTFKNGGIRLCVDLRELNKAVVIDGYPILLREEMFAEL</sequence>
<keyword evidence="4" id="KW-1185">Reference proteome</keyword>
<dbReference type="InterPro" id="IPR058570">
    <property type="entry name" value="HROB_OB"/>
</dbReference>
<reference evidence="3" key="2">
    <citation type="submission" date="2025-09" db="UniProtKB">
        <authorList>
            <consortium name="Ensembl"/>
        </authorList>
    </citation>
    <scope>IDENTIFICATION</scope>
</reference>
<organism evidence="3 4">
    <name type="scientific">Eptatretus burgeri</name>
    <name type="common">Inshore hagfish</name>
    <dbReference type="NCBI Taxonomy" id="7764"/>
    <lineage>
        <taxon>Eukaryota</taxon>
        <taxon>Metazoa</taxon>
        <taxon>Chordata</taxon>
        <taxon>Craniata</taxon>
        <taxon>Vertebrata</taxon>
        <taxon>Cyclostomata</taxon>
        <taxon>Myxini</taxon>
        <taxon>Myxiniformes</taxon>
        <taxon>Myxinidae</taxon>
        <taxon>Eptatretinae</taxon>
        <taxon>Eptatretus</taxon>
    </lineage>
</organism>
<feature type="compositionally biased region" description="Polar residues" evidence="1">
    <location>
        <begin position="182"/>
        <end position="194"/>
    </location>
</feature>
<name>A0A8C4PX99_EPTBU</name>
<dbReference type="Proteomes" id="UP000694388">
    <property type="component" value="Unplaced"/>
</dbReference>
<evidence type="ECO:0000313" key="3">
    <source>
        <dbReference type="Ensembl" id="ENSEBUP00000003217.1"/>
    </source>
</evidence>
<evidence type="ECO:0000313" key="4">
    <source>
        <dbReference type="Proteomes" id="UP000694388"/>
    </source>
</evidence>
<protein>
    <recommendedName>
        <fullName evidence="2">Homologous recombination OB-fold protein OB-fold domain-containing protein</fullName>
    </recommendedName>
</protein>
<feature type="domain" description="Homologous recombination OB-fold protein OB-fold" evidence="2">
    <location>
        <begin position="386"/>
        <end position="468"/>
    </location>
</feature>
<accession>A0A8C4PX99</accession>
<dbReference type="Pfam" id="PF15072">
    <property type="entry name" value="HROB"/>
    <property type="match status" value="1"/>
</dbReference>
<reference evidence="3" key="1">
    <citation type="submission" date="2025-08" db="UniProtKB">
        <authorList>
            <consortium name="Ensembl"/>
        </authorList>
    </citation>
    <scope>IDENTIFICATION</scope>
</reference>
<dbReference type="GO" id="GO:0000725">
    <property type="term" value="P:recombinational repair"/>
    <property type="evidence" value="ECO:0007669"/>
    <property type="project" value="InterPro"/>
</dbReference>
<dbReference type="Ensembl" id="ENSEBUT00000003583.1">
    <property type="protein sequence ID" value="ENSEBUP00000003217.1"/>
    <property type="gene ID" value="ENSEBUG00000002326.1"/>
</dbReference>
<feature type="compositionally biased region" description="Polar residues" evidence="1">
    <location>
        <begin position="201"/>
        <end position="211"/>
    </location>
</feature>
<dbReference type="InterPro" id="IPR028045">
    <property type="entry name" value="HROB"/>
</dbReference>
<evidence type="ECO:0000256" key="1">
    <source>
        <dbReference type="SAM" id="MobiDB-lite"/>
    </source>
</evidence>
<proteinExistence type="predicted"/>